<dbReference type="OrthoDB" id="775260at2759"/>
<evidence type="ECO:0000313" key="3">
    <source>
        <dbReference type="Proteomes" id="UP000310066"/>
    </source>
</evidence>
<dbReference type="InterPro" id="IPR027417">
    <property type="entry name" value="P-loop_NTPase"/>
</dbReference>
<accession>A0A4U0TSQ7</accession>
<proteinExistence type="predicted"/>
<dbReference type="Gene3D" id="3.40.50.300">
    <property type="entry name" value="P-loop containing nucleotide triphosphate hydrolases"/>
    <property type="match status" value="1"/>
</dbReference>
<dbReference type="InterPro" id="IPR036236">
    <property type="entry name" value="Znf_C2H2_sf"/>
</dbReference>
<organism evidence="2 3">
    <name type="scientific">Friedmanniomyces endolithicus</name>
    <dbReference type="NCBI Taxonomy" id="329885"/>
    <lineage>
        <taxon>Eukaryota</taxon>
        <taxon>Fungi</taxon>
        <taxon>Dikarya</taxon>
        <taxon>Ascomycota</taxon>
        <taxon>Pezizomycotina</taxon>
        <taxon>Dothideomycetes</taxon>
        <taxon>Dothideomycetidae</taxon>
        <taxon>Mycosphaerellales</taxon>
        <taxon>Teratosphaeriaceae</taxon>
        <taxon>Friedmanniomyces</taxon>
    </lineage>
</organism>
<sequence>MQVLQSEKASEKDLEYWKHNAPSKTKDSTRQYAKRQVRWVRSQFINSLPAFNMLYLLDGSDIPAFDNAVVDPAVDPTSSFLAAELMPDPFSLSPAAAEKLQRARLHYDDSTASPEKSTKQHCETCDVTCVVESQWWQHMGSKAHKKAFSKNKQRDGEAR</sequence>
<gene>
    <name evidence="2" type="ORF">B0A54_17304</name>
</gene>
<feature type="region of interest" description="Disordered" evidence="1">
    <location>
        <begin position="1"/>
        <end position="30"/>
    </location>
</feature>
<evidence type="ECO:0000256" key="1">
    <source>
        <dbReference type="SAM" id="MobiDB-lite"/>
    </source>
</evidence>
<dbReference type="Gene3D" id="3.30.160.60">
    <property type="entry name" value="Classic Zinc Finger"/>
    <property type="match status" value="1"/>
</dbReference>
<feature type="compositionally biased region" description="Basic and acidic residues" evidence="1">
    <location>
        <begin position="8"/>
        <end position="29"/>
    </location>
</feature>
<name>A0A4U0TSQ7_9PEZI</name>
<dbReference type="SUPFAM" id="SSF57667">
    <property type="entry name" value="beta-beta-alpha zinc fingers"/>
    <property type="match status" value="1"/>
</dbReference>
<comment type="caution">
    <text evidence="2">The sequence shown here is derived from an EMBL/GenBank/DDBJ whole genome shotgun (WGS) entry which is preliminary data.</text>
</comment>
<dbReference type="AlphaFoldDB" id="A0A4U0TSQ7"/>
<reference evidence="2 3" key="1">
    <citation type="submission" date="2017-03" db="EMBL/GenBank/DDBJ databases">
        <title>Genomes of endolithic fungi from Antarctica.</title>
        <authorList>
            <person name="Coleine C."/>
            <person name="Masonjones S."/>
            <person name="Stajich J.E."/>
        </authorList>
    </citation>
    <scope>NUCLEOTIDE SEQUENCE [LARGE SCALE GENOMIC DNA]</scope>
    <source>
        <strain evidence="2 3">CCFEE 5311</strain>
    </source>
</reference>
<protein>
    <recommendedName>
        <fullName evidence="4">U1-type domain-containing protein</fullName>
    </recommendedName>
</protein>
<dbReference type="EMBL" id="NAJP01000161">
    <property type="protein sequence ID" value="TKA25261.1"/>
    <property type="molecule type" value="Genomic_DNA"/>
</dbReference>
<dbReference type="Proteomes" id="UP000310066">
    <property type="component" value="Unassembled WGS sequence"/>
</dbReference>
<evidence type="ECO:0000313" key="2">
    <source>
        <dbReference type="EMBL" id="TKA25261.1"/>
    </source>
</evidence>
<evidence type="ECO:0008006" key="4">
    <source>
        <dbReference type="Google" id="ProtNLM"/>
    </source>
</evidence>
<dbReference type="STRING" id="329885.A0A4U0TSQ7"/>